<dbReference type="OrthoDB" id="6426624at2759"/>
<keyword evidence="1" id="KW-0341">Growth regulation</keyword>
<keyword evidence="3" id="KW-0833">Ubl conjugation pathway</keyword>
<reference evidence="9 10" key="1">
    <citation type="submission" date="2020-04" db="EMBL/GenBank/DDBJ databases">
        <authorList>
            <person name="Alioto T."/>
            <person name="Alioto T."/>
            <person name="Gomez Garrido J."/>
        </authorList>
    </citation>
    <scope>NUCLEOTIDE SEQUENCE [LARGE SCALE GENOMIC DNA]</scope>
</reference>
<keyword evidence="4 5" id="KW-0727">SH2 domain</keyword>
<dbReference type="SUPFAM" id="SSF55550">
    <property type="entry name" value="SH2 domain"/>
    <property type="match status" value="1"/>
</dbReference>
<keyword evidence="10" id="KW-1185">Reference proteome</keyword>
<feature type="compositionally biased region" description="Acidic residues" evidence="6">
    <location>
        <begin position="1"/>
        <end position="10"/>
    </location>
</feature>
<evidence type="ECO:0000256" key="3">
    <source>
        <dbReference type="ARBA" id="ARBA00022786"/>
    </source>
</evidence>
<feature type="region of interest" description="Disordered" evidence="6">
    <location>
        <begin position="1"/>
        <end position="23"/>
    </location>
</feature>
<feature type="domain" description="SH2" evidence="7">
    <location>
        <begin position="496"/>
        <end position="602"/>
    </location>
</feature>
<dbReference type="Gene3D" id="3.30.505.10">
    <property type="entry name" value="SH2 domain"/>
    <property type="match status" value="1"/>
</dbReference>
<keyword evidence="2" id="KW-0734">Signal transduction inhibitor</keyword>
<feature type="region of interest" description="Disordered" evidence="6">
    <location>
        <begin position="290"/>
        <end position="332"/>
    </location>
</feature>
<proteinExistence type="predicted"/>
<feature type="region of interest" description="Disordered" evidence="6">
    <location>
        <begin position="190"/>
        <end position="273"/>
    </location>
</feature>
<dbReference type="InterPro" id="IPR036036">
    <property type="entry name" value="SOCS_box-like_dom_sf"/>
</dbReference>
<dbReference type="SMART" id="SM00969">
    <property type="entry name" value="SOCS_box"/>
    <property type="match status" value="1"/>
</dbReference>
<name>A0A8S1D8B3_9INSE</name>
<feature type="region of interest" description="Disordered" evidence="6">
    <location>
        <begin position="652"/>
        <end position="674"/>
    </location>
</feature>
<dbReference type="InterPro" id="IPR036860">
    <property type="entry name" value="SH2_dom_sf"/>
</dbReference>
<accession>A0A8S1D8B3</accession>
<dbReference type="SMART" id="SM00253">
    <property type="entry name" value="SOCS"/>
    <property type="match status" value="1"/>
</dbReference>
<evidence type="ECO:0000256" key="6">
    <source>
        <dbReference type="SAM" id="MobiDB-lite"/>
    </source>
</evidence>
<dbReference type="CDD" id="cd03741">
    <property type="entry name" value="SOCS_SOCS7"/>
    <property type="match status" value="1"/>
</dbReference>
<evidence type="ECO:0000313" key="9">
    <source>
        <dbReference type="EMBL" id="CAB3376455.1"/>
    </source>
</evidence>
<dbReference type="PROSITE" id="PS50225">
    <property type="entry name" value="SOCS"/>
    <property type="match status" value="1"/>
</dbReference>
<dbReference type="PANTHER" id="PTHR10155">
    <property type="entry name" value="PHOSPHATIDYLINOSITOL 3-KINASE REGULATORY SUBUNIT"/>
    <property type="match status" value="1"/>
</dbReference>
<feature type="compositionally biased region" description="Basic residues" evidence="6">
    <location>
        <begin position="200"/>
        <end position="213"/>
    </location>
</feature>
<dbReference type="GO" id="GO:0009968">
    <property type="term" value="P:negative regulation of signal transduction"/>
    <property type="evidence" value="ECO:0007669"/>
    <property type="project" value="UniProtKB-KW"/>
</dbReference>
<feature type="domain" description="SOCS box" evidence="8">
    <location>
        <begin position="597"/>
        <end position="647"/>
    </location>
</feature>
<dbReference type="SMART" id="SM00252">
    <property type="entry name" value="SH2"/>
    <property type="match status" value="1"/>
</dbReference>
<dbReference type="InterPro" id="IPR000980">
    <property type="entry name" value="SH2"/>
</dbReference>
<dbReference type="PROSITE" id="PS50001">
    <property type="entry name" value="SH2"/>
    <property type="match status" value="1"/>
</dbReference>
<dbReference type="InterPro" id="IPR001496">
    <property type="entry name" value="SOCS_box"/>
</dbReference>
<gene>
    <name evidence="9" type="ORF">CLODIP_2_CD04059</name>
</gene>
<evidence type="ECO:0000256" key="2">
    <source>
        <dbReference type="ARBA" id="ARBA00022700"/>
    </source>
</evidence>
<protein>
    <recommendedName>
        <fullName evidence="11">Suppressor of cytokine signaling 7</fullName>
    </recommendedName>
</protein>
<organism evidence="9 10">
    <name type="scientific">Cloeon dipterum</name>
    <dbReference type="NCBI Taxonomy" id="197152"/>
    <lineage>
        <taxon>Eukaryota</taxon>
        <taxon>Metazoa</taxon>
        <taxon>Ecdysozoa</taxon>
        <taxon>Arthropoda</taxon>
        <taxon>Hexapoda</taxon>
        <taxon>Insecta</taxon>
        <taxon>Pterygota</taxon>
        <taxon>Palaeoptera</taxon>
        <taxon>Ephemeroptera</taxon>
        <taxon>Pisciforma</taxon>
        <taxon>Baetidae</taxon>
        <taxon>Cloeon</taxon>
    </lineage>
</organism>
<sequence>MEVQESDEDGTTIRQDSEAFNGMSCEDFDTLKKVPEWQLEKPVAPPPEFQDVPSTCSFDYLLIEKYAKALVTDVINEALAASSQITWAIECSQECHPSSTSLRRRKDSGPRLCWTPEIPFSPCHHRPGSVGSLASSRLSISHNSLSIPRGKADDSSFITLAMSHDLLLGEMSEIYNVPIESDIYTLPVDTVHQENGEPRKQKRKVHRKKRRHTSSSSETGHGAATNRRSRRSGRNSATRASAETLESGKRHSMPSRRPGPSHSTNECSAKSKEPVHMTLQEVRQYLQNLYSSSSDSMERRAEQPRCRARPSSEPKMPAPPPPNQRMTTPNNTQKKTTFINSIKMRKSKSIEARDDKPARKCSSFSNSIKQTLCSIFRFRKVAGGGGGCLETEKVAPKSEEKVILEPPVPSGITLENISINYGVSGENARAPFSHRALPPLPPSTQNNNSDFPTLEVDEDEIQLLRIKEDENQPPEPGEEINMAFASSIQKVKDYGWYWGPISGEAAEKVLSTEPDGSFIVRDSSDQHYIFSLSFRLNGNVRHVRIEHDQGNFSFGSCTKFKSHTIVDFIENAVEHSRSGRYLFFLHRRPVLGPMRVQLLHPVSRFKQVSSLKHMCRFVILKMVRKDMIPALPLPRRVIEYLSTPHYYVEQQLEEENSGSSGSDLLSFVPHRPLS</sequence>
<feature type="compositionally biased region" description="Basic and acidic residues" evidence="6">
    <location>
        <begin position="296"/>
        <end position="305"/>
    </location>
</feature>
<evidence type="ECO:0000259" key="7">
    <source>
        <dbReference type="PROSITE" id="PS50001"/>
    </source>
</evidence>
<dbReference type="GO" id="GO:0005942">
    <property type="term" value="C:phosphatidylinositol 3-kinase complex"/>
    <property type="evidence" value="ECO:0007669"/>
    <property type="project" value="TreeGrafter"/>
</dbReference>
<dbReference type="Proteomes" id="UP000494165">
    <property type="component" value="Unassembled WGS sequence"/>
</dbReference>
<evidence type="ECO:0000256" key="5">
    <source>
        <dbReference type="PROSITE-ProRule" id="PRU00191"/>
    </source>
</evidence>
<dbReference type="Pfam" id="PF07525">
    <property type="entry name" value="SOCS_box"/>
    <property type="match status" value="1"/>
</dbReference>
<dbReference type="PANTHER" id="PTHR10155:SF5">
    <property type="entry name" value="SUPPRESSOR OF CYTOKINE SIGNALING 7"/>
    <property type="match status" value="1"/>
</dbReference>
<dbReference type="GO" id="GO:0046854">
    <property type="term" value="P:phosphatidylinositol phosphate biosynthetic process"/>
    <property type="evidence" value="ECO:0007669"/>
    <property type="project" value="TreeGrafter"/>
</dbReference>
<evidence type="ECO:0000256" key="4">
    <source>
        <dbReference type="ARBA" id="ARBA00022999"/>
    </source>
</evidence>
<dbReference type="InterPro" id="IPR037346">
    <property type="entry name" value="SOCS7_SOCS"/>
</dbReference>
<dbReference type="CDD" id="cd10388">
    <property type="entry name" value="SH2_SOCS7"/>
    <property type="match status" value="1"/>
</dbReference>
<evidence type="ECO:0000256" key="1">
    <source>
        <dbReference type="ARBA" id="ARBA00022604"/>
    </source>
</evidence>
<dbReference type="AlphaFoldDB" id="A0A8S1D8B3"/>
<dbReference type="GO" id="GO:0035556">
    <property type="term" value="P:intracellular signal transduction"/>
    <property type="evidence" value="ECO:0007669"/>
    <property type="project" value="InterPro"/>
</dbReference>
<evidence type="ECO:0008006" key="11">
    <source>
        <dbReference type="Google" id="ProtNLM"/>
    </source>
</evidence>
<evidence type="ECO:0000259" key="8">
    <source>
        <dbReference type="PROSITE" id="PS50225"/>
    </source>
</evidence>
<evidence type="ECO:0000313" key="10">
    <source>
        <dbReference type="Proteomes" id="UP000494165"/>
    </source>
</evidence>
<comment type="caution">
    <text evidence="9">The sequence shown here is derived from an EMBL/GenBank/DDBJ whole genome shotgun (WGS) entry which is preliminary data.</text>
</comment>
<dbReference type="Pfam" id="PF00017">
    <property type="entry name" value="SH2"/>
    <property type="match status" value="1"/>
</dbReference>
<dbReference type="SUPFAM" id="SSF158235">
    <property type="entry name" value="SOCS box-like"/>
    <property type="match status" value="1"/>
</dbReference>
<dbReference type="EMBL" id="CADEPI010000128">
    <property type="protein sequence ID" value="CAB3376455.1"/>
    <property type="molecule type" value="Genomic_DNA"/>
</dbReference>
<dbReference type="InterPro" id="IPR035866">
    <property type="entry name" value="SOCS7_SH2"/>
</dbReference>
<dbReference type="GO" id="GO:0046935">
    <property type="term" value="F:1-phosphatidylinositol-3-kinase regulator activity"/>
    <property type="evidence" value="ECO:0007669"/>
    <property type="project" value="TreeGrafter"/>
</dbReference>